<protein>
    <recommendedName>
        <fullName evidence="2">Single-stranded-DNA-specific exonuclease RecJ</fullName>
    </recommendedName>
</protein>
<feature type="domain" description="RecJ OB" evidence="9">
    <location>
        <begin position="465"/>
        <end position="569"/>
    </location>
</feature>
<dbReference type="NCBIfam" id="TIGR00644">
    <property type="entry name" value="recJ"/>
    <property type="match status" value="1"/>
</dbReference>
<accession>W8KTM3</accession>
<feature type="coiled-coil region" evidence="6">
    <location>
        <begin position="309"/>
        <end position="336"/>
    </location>
</feature>
<comment type="similarity">
    <text evidence="1">Belongs to the RecJ family.</text>
</comment>
<dbReference type="PANTHER" id="PTHR30255">
    <property type="entry name" value="SINGLE-STRANDED-DNA-SPECIFIC EXONUCLEASE RECJ"/>
    <property type="match status" value="1"/>
</dbReference>
<dbReference type="GO" id="GO:0006281">
    <property type="term" value="P:DNA repair"/>
    <property type="evidence" value="ECO:0007669"/>
    <property type="project" value="InterPro"/>
</dbReference>
<keyword evidence="4" id="KW-0378">Hydrolase</keyword>
<evidence type="ECO:0000259" key="9">
    <source>
        <dbReference type="Pfam" id="PF17768"/>
    </source>
</evidence>
<dbReference type="Gene3D" id="3.10.310.30">
    <property type="match status" value="1"/>
</dbReference>
<evidence type="ECO:0000256" key="2">
    <source>
        <dbReference type="ARBA" id="ARBA00019841"/>
    </source>
</evidence>
<gene>
    <name evidence="10" type="ORF">M911_07020</name>
</gene>
<dbReference type="Pfam" id="PF02272">
    <property type="entry name" value="DHHA1"/>
    <property type="match status" value="1"/>
</dbReference>
<dbReference type="Pfam" id="PF01368">
    <property type="entry name" value="DHH"/>
    <property type="match status" value="1"/>
</dbReference>
<reference evidence="11" key="2">
    <citation type="submission" date="2014-02" db="EMBL/GenBank/DDBJ databases">
        <title>Draft Genome Sequence of extremely halophilic bacteria Halorhodospira halochloris.</title>
        <authorList>
            <person name="Singh K.S."/>
        </authorList>
    </citation>
    <scope>NUCLEOTIDE SEQUENCE [LARGE SCALE GENOMIC DNA]</scope>
    <source>
        <strain evidence="11">A</strain>
    </source>
</reference>
<name>W8KTM3_9GAMM</name>
<dbReference type="GO" id="GO:0006310">
    <property type="term" value="P:DNA recombination"/>
    <property type="evidence" value="ECO:0007669"/>
    <property type="project" value="InterPro"/>
</dbReference>
<dbReference type="InterPro" id="IPR041122">
    <property type="entry name" value="RecJ_OB"/>
</dbReference>
<evidence type="ECO:0000256" key="3">
    <source>
        <dbReference type="ARBA" id="ARBA00022722"/>
    </source>
</evidence>
<dbReference type="OrthoDB" id="9809852at2"/>
<dbReference type="RefSeq" id="WP_025281358.1">
    <property type="nucleotide sequence ID" value="NZ_CP007268.1"/>
</dbReference>
<evidence type="ECO:0000259" key="8">
    <source>
        <dbReference type="Pfam" id="PF02272"/>
    </source>
</evidence>
<evidence type="ECO:0000256" key="5">
    <source>
        <dbReference type="ARBA" id="ARBA00022839"/>
    </source>
</evidence>
<dbReference type="KEGG" id="hhc:M911_07020"/>
<dbReference type="AlphaFoldDB" id="W8KTM3"/>
<dbReference type="InterPro" id="IPR001667">
    <property type="entry name" value="DDH_dom"/>
</dbReference>
<dbReference type="EMBL" id="CP007268">
    <property type="protein sequence ID" value="AHK78941.1"/>
    <property type="molecule type" value="Genomic_DNA"/>
</dbReference>
<keyword evidence="5 10" id="KW-0269">Exonuclease</keyword>
<feature type="domain" description="DDH" evidence="7">
    <location>
        <begin position="67"/>
        <end position="227"/>
    </location>
</feature>
<organism evidence="10 11">
    <name type="scientific">Ectothiorhodospira haloalkaliphila</name>
    <dbReference type="NCBI Taxonomy" id="421628"/>
    <lineage>
        <taxon>Bacteria</taxon>
        <taxon>Pseudomonadati</taxon>
        <taxon>Pseudomonadota</taxon>
        <taxon>Gammaproteobacteria</taxon>
        <taxon>Chromatiales</taxon>
        <taxon>Ectothiorhodospiraceae</taxon>
        <taxon>Ectothiorhodospira</taxon>
    </lineage>
</organism>
<dbReference type="GO" id="GO:0008409">
    <property type="term" value="F:5'-3' exonuclease activity"/>
    <property type="evidence" value="ECO:0007669"/>
    <property type="project" value="InterPro"/>
</dbReference>
<proteinExistence type="inferred from homology"/>
<dbReference type="GO" id="GO:0003676">
    <property type="term" value="F:nucleic acid binding"/>
    <property type="evidence" value="ECO:0007669"/>
    <property type="project" value="InterPro"/>
</dbReference>
<dbReference type="PANTHER" id="PTHR30255:SF2">
    <property type="entry name" value="SINGLE-STRANDED-DNA-SPECIFIC EXONUCLEASE RECJ"/>
    <property type="match status" value="1"/>
</dbReference>
<keyword evidence="11" id="KW-1185">Reference proteome</keyword>
<evidence type="ECO:0000256" key="4">
    <source>
        <dbReference type="ARBA" id="ARBA00022801"/>
    </source>
</evidence>
<keyword evidence="3" id="KW-0540">Nuclease</keyword>
<dbReference type="PATRIC" id="fig|1354791.3.peg.1860"/>
<dbReference type="Gene3D" id="3.90.1640.30">
    <property type="match status" value="1"/>
</dbReference>
<dbReference type="FunFam" id="3.90.1640.30:FF:000001">
    <property type="entry name" value="Single-stranded-DNA-specific exonuclease RecJ"/>
    <property type="match status" value="1"/>
</dbReference>
<dbReference type="InterPro" id="IPR004610">
    <property type="entry name" value="RecJ"/>
</dbReference>
<evidence type="ECO:0000256" key="1">
    <source>
        <dbReference type="ARBA" id="ARBA00005915"/>
    </source>
</evidence>
<sequence>MKAHRRLQRPSETPQGADLLTRLYAHRGIQDPAQMDHALTGLAPTQSLSGVETASALLHQALEEGWSILVVGDFDADGATSTALALRALRAMGAARVDYLVPNRFEYGYGLTPEIVAVAREREPRLLITVDNGISSLDGVAAARAAGMKVLITDHHLPGQDLPPADALVNPNLPGDEFPSKSLAGVGVIFYVMAALRARLRATDWFTRRGLAQPNLADLLDLVALGTVADVVPLDRNNRILVDQGLRRMRAGRAVPGIRALLEVAGRNPARVVASDVGFAVGPRLNAAGRMDDMSIGIECLLTDDPAQARILAQTLDDLNRERREVEKDMQEQALITLETLLAEHPELNRWHGLCLYEPDWHQGVIGILASRIKDRVHRPVIAFARAEEGTLKGSARSIPGLHIRDTLEAIATRHPGLIGRFGGHAMAAGLSLPEDHLKPFREAFEDTVRETMDPRDLEGVIHSDGPLFDHELNLETAERLRAAGPWGQGFPEPLFDGVFHIRERRPLGDGRHLRLTLQPVDGSVRVNAVAFNIDPEEWPEGQEQVHLAYRLDANEFRGACTAQLVVEHVVTG</sequence>
<dbReference type="InterPro" id="IPR038763">
    <property type="entry name" value="DHH_sf"/>
</dbReference>
<dbReference type="InterPro" id="IPR051673">
    <property type="entry name" value="SSDNA_exonuclease_RecJ"/>
</dbReference>
<dbReference type="HOGENOM" id="CLU_009736_5_1_6"/>
<dbReference type="SUPFAM" id="SSF64182">
    <property type="entry name" value="DHH phosphoesterases"/>
    <property type="match status" value="1"/>
</dbReference>
<keyword evidence="6" id="KW-0175">Coiled coil</keyword>
<evidence type="ECO:0000313" key="10">
    <source>
        <dbReference type="EMBL" id="AHK78941.1"/>
    </source>
</evidence>
<feature type="domain" description="DHHA1" evidence="8">
    <location>
        <begin position="356"/>
        <end position="450"/>
    </location>
</feature>
<dbReference type="Pfam" id="PF17768">
    <property type="entry name" value="RecJ_OB"/>
    <property type="match status" value="1"/>
</dbReference>
<reference evidence="10 11" key="1">
    <citation type="journal article" date="2014" name="J Genomics">
        <title>Draft Genome Sequence of the Extremely Halophilic Phototrophic Purple Sulfur Bacterium Halorhodospira halochloris.</title>
        <authorList>
            <person name="Singh K.S."/>
            <person name="Kirksey J."/>
            <person name="Hoff W.D."/>
            <person name="Deole R."/>
        </authorList>
    </citation>
    <scope>NUCLEOTIDE SEQUENCE [LARGE SCALE GENOMIC DNA]</scope>
    <source>
        <strain evidence="10 11">A</strain>
    </source>
</reference>
<evidence type="ECO:0000256" key="6">
    <source>
        <dbReference type="SAM" id="Coils"/>
    </source>
</evidence>
<dbReference type="InterPro" id="IPR003156">
    <property type="entry name" value="DHHA1_dom"/>
</dbReference>
<evidence type="ECO:0000259" key="7">
    <source>
        <dbReference type="Pfam" id="PF01368"/>
    </source>
</evidence>
<dbReference type="Proteomes" id="UP000019442">
    <property type="component" value="Chromosome"/>
</dbReference>
<evidence type="ECO:0000313" key="11">
    <source>
        <dbReference type="Proteomes" id="UP000019442"/>
    </source>
</evidence>